<evidence type="ECO:0000313" key="2">
    <source>
        <dbReference type="Proteomes" id="UP000035265"/>
    </source>
</evidence>
<dbReference type="RefSeq" id="WP_047232983.1">
    <property type="nucleotide sequence ID" value="NZ_JNBQ01000012.1"/>
</dbReference>
<protein>
    <submittedName>
        <fullName evidence="1">Uncharacterized protein</fullName>
    </submittedName>
</protein>
<keyword evidence="2" id="KW-1185">Reference proteome</keyword>
<proteinExistence type="predicted"/>
<accession>A0A0H2L362</accession>
<sequence>MQLEWTQPFRWGLLLAFDERESFDLPTDLGDEAITSSESCLAVPVLHAADIDIPDDWPEDVTLPSAMVTVAVVVGEPFPLDDAVEFDGQLNCPSGRLAIGDAENERVVDVRRGPIRVQVIREPLEYASHVTMRIGAPEPTDVRT</sequence>
<name>A0A0H2L362_9MICO</name>
<dbReference type="PATRIC" id="fig|264251.5.peg.2304"/>
<dbReference type="AlphaFoldDB" id="A0A0H2L362"/>
<evidence type="ECO:0000313" key="1">
    <source>
        <dbReference type="EMBL" id="KLN34587.1"/>
    </source>
</evidence>
<dbReference type="Proteomes" id="UP000035265">
    <property type="component" value="Unassembled WGS sequence"/>
</dbReference>
<reference evidence="1 2" key="1">
    <citation type="submission" date="2014-05" db="EMBL/GenBank/DDBJ databases">
        <title>Cellulosimicrobium funkei U11 genome.</title>
        <authorList>
            <person name="Hu C."/>
            <person name="Gong Y."/>
            <person name="Wan W."/>
            <person name="Jiang M."/>
        </authorList>
    </citation>
    <scope>NUCLEOTIDE SEQUENCE [LARGE SCALE GENOMIC DNA]</scope>
    <source>
        <strain evidence="1 2">U11</strain>
    </source>
</reference>
<dbReference type="EMBL" id="JNBQ01000012">
    <property type="protein sequence ID" value="KLN34587.1"/>
    <property type="molecule type" value="Genomic_DNA"/>
</dbReference>
<dbReference type="STRING" id="264251.FB00_11320"/>
<comment type="caution">
    <text evidence="1">The sequence shown here is derived from an EMBL/GenBank/DDBJ whole genome shotgun (WGS) entry which is preliminary data.</text>
</comment>
<organism evidence="1 2">
    <name type="scientific">Cellulosimicrobium funkei</name>
    <dbReference type="NCBI Taxonomy" id="264251"/>
    <lineage>
        <taxon>Bacteria</taxon>
        <taxon>Bacillati</taxon>
        <taxon>Actinomycetota</taxon>
        <taxon>Actinomycetes</taxon>
        <taxon>Micrococcales</taxon>
        <taxon>Promicromonosporaceae</taxon>
        <taxon>Cellulosimicrobium</taxon>
    </lineage>
</organism>
<gene>
    <name evidence="1" type="ORF">FB00_11320</name>
</gene>